<name>A0ABT5B8U7_9BACT</name>
<feature type="domain" description="Beta-lactamase-related" evidence="7">
    <location>
        <begin position="25"/>
        <end position="341"/>
    </location>
</feature>
<reference evidence="8 9" key="1">
    <citation type="submission" date="2022-11" db="EMBL/GenBank/DDBJ databases">
        <title>Minimal conservation of predation-associated metabolite biosynthetic gene clusters underscores biosynthetic potential of Myxococcota including descriptions for ten novel species: Archangium lansinium sp. nov., Myxococcus landrumus sp. nov., Nannocystis bai.</title>
        <authorList>
            <person name="Ahearne A."/>
            <person name="Stevens C."/>
            <person name="Dowd S."/>
        </authorList>
    </citation>
    <scope>NUCLEOTIDE SEQUENCE [LARGE SCALE GENOMIC DNA]</scope>
    <source>
        <strain evidence="8 9">NCELM</strain>
    </source>
</reference>
<keyword evidence="9" id="KW-1185">Reference proteome</keyword>
<organism evidence="8 9">
    <name type="scientific">Nannocystis radixulma</name>
    <dbReference type="NCBI Taxonomy" id="2995305"/>
    <lineage>
        <taxon>Bacteria</taxon>
        <taxon>Pseudomonadati</taxon>
        <taxon>Myxococcota</taxon>
        <taxon>Polyangia</taxon>
        <taxon>Nannocystales</taxon>
        <taxon>Nannocystaceae</taxon>
        <taxon>Nannocystis</taxon>
    </lineage>
</organism>
<evidence type="ECO:0000256" key="1">
    <source>
        <dbReference type="ARBA" id="ARBA00001526"/>
    </source>
</evidence>
<dbReference type="RefSeq" id="WP_272000368.1">
    <property type="nucleotide sequence ID" value="NZ_JAQNDN010000013.1"/>
</dbReference>
<proteinExistence type="inferred from homology"/>
<keyword evidence="6" id="KW-0732">Signal</keyword>
<evidence type="ECO:0000259" key="7">
    <source>
        <dbReference type="Pfam" id="PF00144"/>
    </source>
</evidence>
<feature type="signal peptide" evidence="6">
    <location>
        <begin position="1"/>
        <end position="21"/>
    </location>
</feature>
<evidence type="ECO:0000256" key="5">
    <source>
        <dbReference type="RuleBase" id="RU361140"/>
    </source>
</evidence>
<gene>
    <name evidence="8" type="ORF">POL58_22530</name>
</gene>
<dbReference type="InterPro" id="IPR001586">
    <property type="entry name" value="Beta-lactam_class-C_AS"/>
</dbReference>
<dbReference type="PANTHER" id="PTHR46825">
    <property type="entry name" value="D-ALANYL-D-ALANINE-CARBOXYPEPTIDASE/ENDOPEPTIDASE AMPH"/>
    <property type="match status" value="1"/>
</dbReference>
<comment type="catalytic activity">
    <reaction evidence="1 5">
        <text>a beta-lactam + H2O = a substituted beta-amino acid</text>
        <dbReference type="Rhea" id="RHEA:20401"/>
        <dbReference type="ChEBI" id="CHEBI:15377"/>
        <dbReference type="ChEBI" id="CHEBI:35627"/>
        <dbReference type="ChEBI" id="CHEBI:140347"/>
        <dbReference type="EC" id="3.5.2.6"/>
    </reaction>
</comment>
<comment type="caution">
    <text evidence="8">The sequence shown here is derived from an EMBL/GenBank/DDBJ whole genome shotgun (WGS) entry which is preliminary data.</text>
</comment>
<protein>
    <recommendedName>
        <fullName evidence="5">Beta-lactamase</fullName>
        <ecNumber evidence="5">3.5.2.6</ecNumber>
    </recommendedName>
</protein>
<evidence type="ECO:0000256" key="4">
    <source>
        <dbReference type="ARBA" id="ARBA00023251"/>
    </source>
</evidence>
<dbReference type="EC" id="3.5.2.6" evidence="5"/>
<dbReference type="Proteomes" id="UP001217838">
    <property type="component" value="Unassembled WGS sequence"/>
</dbReference>
<dbReference type="InterPro" id="IPR001466">
    <property type="entry name" value="Beta-lactam-related"/>
</dbReference>
<evidence type="ECO:0000256" key="6">
    <source>
        <dbReference type="SAM" id="SignalP"/>
    </source>
</evidence>
<sequence>MKGFLPAVAALVLLLPLPAGAQPARDIVDRAVEGDGFNGVALVGRGRTIDTLEARGAADVAHGVPMTRDTRFEVGSISKWIAAIVVMKLVDQGNLDLDAPISRYLPDYRADTGAKLTLRRLMSHSSGLPNQILAARQADPSSRGVELDQMVAVRRYASGDLAFEPGTAWDYSHSNWLVVKAVVERVSGMSYAQLVDQVLVKPLRLRNSGICHGDSAHVRGMARGYATLVPTAQPKPNPVPDFMAMAGGYYTTAPELMKLMDAVLDGRFLSAASRRTLMTTVMPDQHYALGGRVRIERIAGQDREAAWEDGSNGGFRMIARRVLADGHTVIVMTNASYDHAKLGQLGDALMEASYADAAESASR</sequence>
<feature type="chain" id="PRO_5047216205" description="Beta-lactamase" evidence="6">
    <location>
        <begin position="22"/>
        <end position="363"/>
    </location>
</feature>
<dbReference type="InterPro" id="IPR050491">
    <property type="entry name" value="AmpC-like"/>
</dbReference>
<dbReference type="SUPFAM" id="SSF56601">
    <property type="entry name" value="beta-lactamase/transpeptidase-like"/>
    <property type="match status" value="1"/>
</dbReference>
<dbReference type="InterPro" id="IPR012338">
    <property type="entry name" value="Beta-lactam/transpept-like"/>
</dbReference>
<evidence type="ECO:0000313" key="8">
    <source>
        <dbReference type="EMBL" id="MDC0670550.1"/>
    </source>
</evidence>
<evidence type="ECO:0000256" key="2">
    <source>
        <dbReference type="ARBA" id="ARBA00007840"/>
    </source>
</evidence>
<evidence type="ECO:0000313" key="9">
    <source>
        <dbReference type="Proteomes" id="UP001217838"/>
    </source>
</evidence>
<dbReference type="PROSITE" id="PS00336">
    <property type="entry name" value="BETA_LACTAMASE_C"/>
    <property type="match status" value="1"/>
</dbReference>
<dbReference type="Gene3D" id="3.40.710.10">
    <property type="entry name" value="DD-peptidase/beta-lactamase superfamily"/>
    <property type="match status" value="1"/>
</dbReference>
<evidence type="ECO:0000256" key="3">
    <source>
        <dbReference type="ARBA" id="ARBA00022801"/>
    </source>
</evidence>
<dbReference type="Pfam" id="PF00144">
    <property type="entry name" value="Beta-lactamase"/>
    <property type="match status" value="1"/>
</dbReference>
<keyword evidence="3 5" id="KW-0378">Hydrolase</keyword>
<keyword evidence="4 5" id="KW-0046">Antibiotic resistance</keyword>
<dbReference type="PANTHER" id="PTHR46825:SF9">
    <property type="entry name" value="BETA-LACTAMASE-RELATED DOMAIN-CONTAINING PROTEIN"/>
    <property type="match status" value="1"/>
</dbReference>
<comment type="similarity">
    <text evidence="2 5">Belongs to the class-C beta-lactamase family.</text>
</comment>
<dbReference type="EMBL" id="JAQNDN010000013">
    <property type="protein sequence ID" value="MDC0670550.1"/>
    <property type="molecule type" value="Genomic_DNA"/>
</dbReference>
<dbReference type="GO" id="GO:0016787">
    <property type="term" value="F:hydrolase activity"/>
    <property type="evidence" value="ECO:0007669"/>
    <property type="project" value="UniProtKB-KW"/>
</dbReference>
<accession>A0ABT5B8U7</accession>